<dbReference type="OrthoDB" id="7949219at2"/>
<feature type="domain" description="Bacterial bifunctional deaminase-reductase C-terminal" evidence="1">
    <location>
        <begin position="3"/>
        <end position="168"/>
    </location>
</feature>
<gene>
    <name evidence="2" type="primary">ribD</name>
    <name evidence="2" type="ORF">RG540_CH07380</name>
</gene>
<evidence type="ECO:0000259" key="1">
    <source>
        <dbReference type="Pfam" id="PF01872"/>
    </source>
</evidence>
<keyword evidence="3" id="KW-1185">Reference proteome</keyword>
<dbReference type="InterPro" id="IPR050765">
    <property type="entry name" value="Riboflavin_Biosynth_HTPR"/>
</dbReference>
<dbReference type="Proteomes" id="UP000028181">
    <property type="component" value="Chromosome I"/>
</dbReference>
<evidence type="ECO:0000313" key="2">
    <source>
        <dbReference type="EMBL" id="CDN46927.1"/>
    </source>
</evidence>
<reference evidence="3" key="1">
    <citation type="journal article" date="2014" name="BMC Genomics">
        <title>Genome sequencing of two Neorhizobium galegae strains reveals a noeT gene responsible for the unusual acetylation of the nodulation factors.</title>
        <authorList>
            <person name="Osterman J."/>
            <person name="Marsh J."/>
            <person name="Laine P.K."/>
            <person name="Zeng Z."/>
            <person name="Alatalo E."/>
            <person name="Sullivan J.T."/>
            <person name="Young J.P."/>
            <person name="Thomas-Oates J."/>
            <person name="Paulin L."/>
            <person name="Lindstrom K."/>
        </authorList>
    </citation>
    <scope>NUCLEOTIDE SEQUENCE [LARGE SCALE GENOMIC DNA]</scope>
    <source>
        <strain evidence="3">HAMBI 540</strain>
    </source>
</reference>
<proteinExistence type="predicted"/>
<dbReference type="PANTHER" id="PTHR38011">
    <property type="entry name" value="DIHYDROFOLATE REDUCTASE FAMILY PROTEIN (AFU_ORTHOLOGUE AFUA_8G06820)"/>
    <property type="match status" value="1"/>
</dbReference>
<dbReference type="AlphaFoldDB" id="A0A068SL38"/>
<dbReference type="KEGG" id="ngg:RG540_CH07380"/>
<organism evidence="2 3">
    <name type="scientific">Neorhizobium galegae bv. orientalis str. HAMBI 540</name>
    <dbReference type="NCBI Taxonomy" id="1028800"/>
    <lineage>
        <taxon>Bacteria</taxon>
        <taxon>Pseudomonadati</taxon>
        <taxon>Pseudomonadota</taxon>
        <taxon>Alphaproteobacteria</taxon>
        <taxon>Hyphomicrobiales</taxon>
        <taxon>Rhizobiaceae</taxon>
        <taxon>Rhizobium/Agrobacterium group</taxon>
        <taxon>Neorhizobium</taxon>
    </lineage>
</organism>
<protein>
    <submittedName>
        <fullName evidence="2">Riboflavin biosynthesis protein RibD</fullName>
    </submittedName>
</protein>
<name>A0A068SL38_NEOGA</name>
<dbReference type="Pfam" id="PF01872">
    <property type="entry name" value="RibD_C"/>
    <property type="match status" value="1"/>
</dbReference>
<sequence>MAKLVFEMMISLDGYINDARGDFDWGHIDAEVHGHANEEGRRCGLAVYGRRMYETMAIWQTYRGDTPFEAEYAEIWRQTDKVVVSKTLTGPKTPRTKLVTSLNVDAMRDLKTQTGRDIFVSGPTLAADYLDAGLVDEIGIYYVPVAVGDGTPMFQTRNKVKLARTEEVPFTNGTVFIRYDVLNGS</sequence>
<dbReference type="PATRIC" id="fig|1028800.3.peg.744"/>
<dbReference type="GeneID" id="24256648"/>
<dbReference type="SUPFAM" id="SSF53597">
    <property type="entry name" value="Dihydrofolate reductase-like"/>
    <property type="match status" value="1"/>
</dbReference>
<dbReference type="EMBL" id="HG938353">
    <property type="protein sequence ID" value="CDN46927.1"/>
    <property type="molecule type" value="Genomic_DNA"/>
</dbReference>
<dbReference type="HOGENOM" id="CLU_043966_1_3_5"/>
<accession>A0A068SL38</accession>
<dbReference type="eggNOG" id="COG0262">
    <property type="taxonomic scope" value="Bacteria"/>
</dbReference>
<dbReference type="RefSeq" id="WP_038584681.1">
    <property type="nucleotide sequence ID" value="NZ_HG938353.1"/>
</dbReference>
<dbReference type="Gene3D" id="3.40.430.10">
    <property type="entry name" value="Dihydrofolate Reductase, subunit A"/>
    <property type="match status" value="1"/>
</dbReference>
<dbReference type="GO" id="GO:0008703">
    <property type="term" value="F:5-amino-6-(5-phosphoribosylamino)uracil reductase activity"/>
    <property type="evidence" value="ECO:0007669"/>
    <property type="project" value="InterPro"/>
</dbReference>
<dbReference type="InterPro" id="IPR002734">
    <property type="entry name" value="RibDG_C"/>
</dbReference>
<evidence type="ECO:0000313" key="3">
    <source>
        <dbReference type="Proteomes" id="UP000028181"/>
    </source>
</evidence>
<dbReference type="PANTHER" id="PTHR38011:SF11">
    <property type="entry name" value="2,5-DIAMINO-6-RIBOSYLAMINO-4(3H)-PYRIMIDINONE 5'-PHOSPHATE REDUCTASE"/>
    <property type="match status" value="1"/>
</dbReference>
<dbReference type="GO" id="GO:0009231">
    <property type="term" value="P:riboflavin biosynthetic process"/>
    <property type="evidence" value="ECO:0007669"/>
    <property type="project" value="InterPro"/>
</dbReference>
<dbReference type="InterPro" id="IPR024072">
    <property type="entry name" value="DHFR-like_dom_sf"/>
</dbReference>